<name>A0A9P8V480_9PEZI</name>
<dbReference type="Pfam" id="PF00172">
    <property type="entry name" value="Zn_clus"/>
    <property type="match status" value="1"/>
</dbReference>
<evidence type="ECO:0000313" key="5">
    <source>
        <dbReference type="Proteomes" id="UP000770015"/>
    </source>
</evidence>
<protein>
    <recommendedName>
        <fullName evidence="3">Zn(2)-C6 fungal-type domain-containing protein</fullName>
    </recommendedName>
</protein>
<dbReference type="PROSITE" id="PS50048">
    <property type="entry name" value="ZN2_CY6_FUNGAL_2"/>
    <property type="match status" value="1"/>
</dbReference>
<reference evidence="4" key="1">
    <citation type="journal article" date="2021" name="Nat. Commun.">
        <title>Genetic determinants of endophytism in the Arabidopsis root mycobiome.</title>
        <authorList>
            <person name="Mesny F."/>
            <person name="Miyauchi S."/>
            <person name="Thiergart T."/>
            <person name="Pickel B."/>
            <person name="Atanasova L."/>
            <person name="Karlsson M."/>
            <person name="Huettel B."/>
            <person name="Barry K.W."/>
            <person name="Haridas S."/>
            <person name="Chen C."/>
            <person name="Bauer D."/>
            <person name="Andreopoulos W."/>
            <person name="Pangilinan J."/>
            <person name="LaButti K."/>
            <person name="Riley R."/>
            <person name="Lipzen A."/>
            <person name="Clum A."/>
            <person name="Drula E."/>
            <person name="Henrissat B."/>
            <person name="Kohler A."/>
            <person name="Grigoriev I.V."/>
            <person name="Martin F.M."/>
            <person name="Hacquard S."/>
        </authorList>
    </citation>
    <scope>NUCLEOTIDE SEQUENCE</scope>
    <source>
        <strain evidence="4">MPI-SDFR-AT-0117</strain>
    </source>
</reference>
<dbReference type="AlphaFoldDB" id="A0A9P8V480"/>
<dbReference type="Pfam" id="PF11951">
    <property type="entry name" value="Fungal_trans_2"/>
    <property type="match status" value="2"/>
</dbReference>
<dbReference type="PANTHER" id="PTHR37534:SF17">
    <property type="entry name" value="ZN(2)-C6 FUNGAL-TYPE DOMAIN-CONTAINING PROTEIN"/>
    <property type="match status" value="1"/>
</dbReference>
<dbReference type="GO" id="GO:0005634">
    <property type="term" value="C:nucleus"/>
    <property type="evidence" value="ECO:0007669"/>
    <property type="project" value="UniProtKB-SubCell"/>
</dbReference>
<dbReference type="OrthoDB" id="5386330at2759"/>
<dbReference type="SMART" id="SM00066">
    <property type="entry name" value="GAL4"/>
    <property type="match status" value="1"/>
</dbReference>
<evidence type="ECO:0000259" key="3">
    <source>
        <dbReference type="PROSITE" id="PS50048"/>
    </source>
</evidence>
<gene>
    <name evidence="4" type="ORF">F5X68DRAFT_215555</name>
</gene>
<dbReference type="PROSITE" id="PS00463">
    <property type="entry name" value="ZN2_CY6_FUNGAL_1"/>
    <property type="match status" value="1"/>
</dbReference>
<dbReference type="EMBL" id="JAGSXJ010000029">
    <property type="protein sequence ID" value="KAH6670964.1"/>
    <property type="molecule type" value="Genomic_DNA"/>
</dbReference>
<keyword evidence="5" id="KW-1185">Reference proteome</keyword>
<evidence type="ECO:0000256" key="2">
    <source>
        <dbReference type="ARBA" id="ARBA00023242"/>
    </source>
</evidence>
<organism evidence="4 5">
    <name type="scientific">Plectosphaerella plurivora</name>
    <dbReference type="NCBI Taxonomy" id="936078"/>
    <lineage>
        <taxon>Eukaryota</taxon>
        <taxon>Fungi</taxon>
        <taxon>Dikarya</taxon>
        <taxon>Ascomycota</taxon>
        <taxon>Pezizomycotina</taxon>
        <taxon>Sordariomycetes</taxon>
        <taxon>Hypocreomycetidae</taxon>
        <taxon>Glomerellales</taxon>
        <taxon>Plectosphaerellaceae</taxon>
        <taxon>Plectosphaerella</taxon>
    </lineage>
</organism>
<comment type="caution">
    <text evidence="4">The sequence shown here is derived from an EMBL/GenBank/DDBJ whole genome shotgun (WGS) entry which is preliminary data.</text>
</comment>
<comment type="subcellular location">
    <subcellularLocation>
        <location evidence="1">Nucleus</location>
    </subcellularLocation>
</comment>
<keyword evidence="2" id="KW-0539">Nucleus</keyword>
<feature type="domain" description="Zn(2)-C6 fungal-type" evidence="3">
    <location>
        <begin position="14"/>
        <end position="43"/>
    </location>
</feature>
<dbReference type="InterPro" id="IPR021858">
    <property type="entry name" value="Fun_TF"/>
</dbReference>
<dbReference type="GO" id="GO:0000976">
    <property type="term" value="F:transcription cis-regulatory region binding"/>
    <property type="evidence" value="ECO:0007669"/>
    <property type="project" value="TreeGrafter"/>
</dbReference>
<dbReference type="GO" id="GO:0045944">
    <property type="term" value="P:positive regulation of transcription by RNA polymerase II"/>
    <property type="evidence" value="ECO:0007669"/>
    <property type="project" value="TreeGrafter"/>
</dbReference>
<dbReference type="InterPro" id="IPR036864">
    <property type="entry name" value="Zn2-C6_fun-type_DNA-bd_sf"/>
</dbReference>
<proteinExistence type="predicted"/>
<evidence type="ECO:0000313" key="4">
    <source>
        <dbReference type="EMBL" id="KAH6670964.1"/>
    </source>
</evidence>
<dbReference type="InterPro" id="IPR001138">
    <property type="entry name" value="Zn2Cys6_DnaBD"/>
</dbReference>
<accession>A0A9P8V480</accession>
<dbReference type="GO" id="GO:0008270">
    <property type="term" value="F:zinc ion binding"/>
    <property type="evidence" value="ECO:0007669"/>
    <property type="project" value="InterPro"/>
</dbReference>
<dbReference type="PANTHER" id="PTHR37534">
    <property type="entry name" value="TRANSCRIPTIONAL ACTIVATOR PROTEIN UGA3"/>
    <property type="match status" value="1"/>
</dbReference>
<dbReference type="CDD" id="cd00067">
    <property type="entry name" value="GAL4"/>
    <property type="match status" value="1"/>
</dbReference>
<dbReference type="GO" id="GO:0000981">
    <property type="term" value="F:DNA-binding transcription factor activity, RNA polymerase II-specific"/>
    <property type="evidence" value="ECO:0007669"/>
    <property type="project" value="InterPro"/>
</dbReference>
<evidence type="ECO:0000256" key="1">
    <source>
        <dbReference type="ARBA" id="ARBA00004123"/>
    </source>
</evidence>
<sequence length="468" mass="51993">MPPRRRPYVPKTKGCYQCARRRIHCDRIGPQCGKCRSRGLKCTGLGVEIHLTSDIVPVPVLGPGPVSLVRGHHEVQVHHHDPTRPSQDLVLGSHSLVEPQDEEPLDDYRILSPVGDHVSAWKRNLCLNFSKHIAFEMVTVDGIDNSWRTLVLPFAYQDDLVMSAVLAVSAFHLHLVNSPRHPTSAPSSDDGGTLDAFPVYLHNLDSNVVAGLKHYAELGALEPAQKQSILITILVLQVGAMVTGRSDFPSLYRMLDSAFEAVGGMDGLGSGEAPQFIKSQVDKIRVYGATLLDENAGIEVISSPARARELLDSLSRRWSDHPQHRQTISFVNDLVRQALDMYLEAAVFRSEHDTAAVTTRPSPAEAALRADNTRVRVEHFIETLQALLESPMGASCEQVLIWATFVVGSGSMTREHELFFEGVFLRHYARNGFLNVLEGLKTLRKIWSRQDTSERWTALIAQTKKLVM</sequence>
<dbReference type="Proteomes" id="UP000770015">
    <property type="component" value="Unassembled WGS sequence"/>
</dbReference>
<dbReference type="SUPFAM" id="SSF57701">
    <property type="entry name" value="Zn2/Cys6 DNA-binding domain"/>
    <property type="match status" value="1"/>
</dbReference>